<comment type="catalytic activity">
    <reaction evidence="10">
        <text>glycyl-[formate C-acetyltransferase] + reduced [flavodoxin] + S-adenosyl-L-methionine = glycin-2-yl radical-[formate C-acetyltransferase] + semiquinone [flavodoxin] + 5'-deoxyadenosine + L-methionine + H(+)</text>
        <dbReference type="Rhea" id="RHEA:19225"/>
        <dbReference type="Rhea" id="RHEA-COMP:10622"/>
        <dbReference type="Rhea" id="RHEA-COMP:12190"/>
        <dbReference type="Rhea" id="RHEA-COMP:12191"/>
        <dbReference type="Rhea" id="RHEA-COMP:14480"/>
        <dbReference type="ChEBI" id="CHEBI:15378"/>
        <dbReference type="ChEBI" id="CHEBI:17319"/>
        <dbReference type="ChEBI" id="CHEBI:29947"/>
        <dbReference type="ChEBI" id="CHEBI:32722"/>
        <dbReference type="ChEBI" id="CHEBI:57618"/>
        <dbReference type="ChEBI" id="CHEBI:57844"/>
        <dbReference type="ChEBI" id="CHEBI:59789"/>
        <dbReference type="ChEBI" id="CHEBI:140311"/>
        <dbReference type="EC" id="1.97.1.4"/>
    </reaction>
</comment>
<comment type="function">
    <text evidence="1 10">Activation of pyruvate formate-lyase under anaerobic conditions by generation of an organic free radical, using S-adenosylmethionine and reduced flavodoxin as cosubstrates to produce 5'-deoxy-adenosine.</text>
</comment>
<accession>A0A1H7YZJ1</accession>
<evidence type="ECO:0000256" key="1">
    <source>
        <dbReference type="ARBA" id="ARBA00003141"/>
    </source>
</evidence>
<keyword evidence="5 10" id="KW-0949">S-adenosyl-L-methionine</keyword>
<dbReference type="PROSITE" id="PS51918">
    <property type="entry name" value="RADICAL_SAM"/>
    <property type="match status" value="1"/>
</dbReference>
<dbReference type="EMBL" id="FOCG01000001">
    <property type="protein sequence ID" value="SEM50738.1"/>
    <property type="molecule type" value="Genomic_DNA"/>
</dbReference>
<keyword evidence="13" id="KW-1185">Reference proteome</keyword>
<evidence type="ECO:0000256" key="10">
    <source>
        <dbReference type="RuleBase" id="RU362053"/>
    </source>
</evidence>
<evidence type="ECO:0000256" key="4">
    <source>
        <dbReference type="ARBA" id="ARBA00022485"/>
    </source>
</evidence>
<keyword evidence="8 10" id="KW-0408">Iron</keyword>
<evidence type="ECO:0000256" key="8">
    <source>
        <dbReference type="ARBA" id="ARBA00023004"/>
    </source>
</evidence>
<keyword evidence="6 10" id="KW-0479">Metal-binding</keyword>
<dbReference type="PROSITE" id="PS01087">
    <property type="entry name" value="RADICAL_ACTIVATING"/>
    <property type="match status" value="1"/>
</dbReference>
<comment type="cofactor">
    <cofactor evidence="10">
        <name>[4Fe-4S] cluster</name>
        <dbReference type="ChEBI" id="CHEBI:49883"/>
    </cofactor>
    <text evidence="10">Binds 1 [4Fe-4S] cluster. The cluster is coordinated with 3 cysteines and an exchangeable S-adenosyl-L-methionine.</text>
</comment>
<gene>
    <name evidence="12" type="ORF">SAMN05216180_0310</name>
</gene>
<keyword evidence="4 10" id="KW-0004">4Fe-4S</keyword>
<evidence type="ECO:0000259" key="11">
    <source>
        <dbReference type="PROSITE" id="PS51918"/>
    </source>
</evidence>
<keyword evidence="9 10" id="KW-0411">Iron-sulfur</keyword>
<sequence>MEKAVTGRIHSIETFGAVDGPGVRYVLFLQGCRLKCLFCHNPDTWECGGGKLVTSEEVVEDIKNYKNFIKNGGVTISGGEPLLQPEFVLDIIERCKSLGFHTALDTAGSQDLAVSQPVIDAVDLILLDIKALEPDVCEELTGMDNRHELETLDYCEEISKPVWIRHVLLPGYTLDCHRLEKLADFLKPYTCIQKIELLPFHKMGEFKWKELGMDYQLYDTPVPTYEEVQMATDIFKSRGLPV</sequence>
<dbReference type="PANTHER" id="PTHR30352">
    <property type="entry name" value="PYRUVATE FORMATE-LYASE-ACTIVATING ENZYME"/>
    <property type="match status" value="1"/>
</dbReference>
<evidence type="ECO:0000256" key="9">
    <source>
        <dbReference type="ARBA" id="ARBA00023014"/>
    </source>
</evidence>
<dbReference type="STRING" id="474960.SAMN05216180_0310"/>
<proteinExistence type="inferred from homology"/>
<feature type="domain" description="Radical SAM core" evidence="11">
    <location>
        <begin position="18"/>
        <end position="241"/>
    </location>
</feature>
<dbReference type="SFLD" id="SFLDG01066">
    <property type="entry name" value="organic_radical-activating_enz"/>
    <property type="match status" value="1"/>
</dbReference>
<dbReference type="GO" id="GO:0046872">
    <property type="term" value="F:metal ion binding"/>
    <property type="evidence" value="ECO:0007669"/>
    <property type="project" value="UniProtKB-UniRule"/>
</dbReference>
<keyword evidence="12" id="KW-0670">Pyruvate</keyword>
<dbReference type="GO" id="GO:0016829">
    <property type="term" value="F:lyase activity"/>
    <property type="evidence" value="ECO:0007669"/>
    <property type="project" value="UniProtKB-KW"/>
</dbReference>
<dbReference type="EC" id="1.97.1.4" evidence="10"/>
<evidence type="ECO:0000256" key="2">
    <source>
        <dbReference type="ARBA" id="ARBA00009777"/>
    </source>
</evidence>
<reference evidence="12 13" key="1">
    <citation type="submission" date="2016-10" db="EMBL/GenBank/DDBJ databases">
        <authorList>
            <person name="de Groot N.N."/>
        </authorList>
    </citation>
    <scope>NUCLEOTIDE SEQUENCE [LARGE SCALE GENOMIC DNA]</scope>
    <source>
        <strain evidence="12 13">CGMCC 1.5070</strain>
    </source>
</reference>
<dbReference type="SFLD" id="SFLDS00029">
    <property type="entry name" value="Radical_SAM"/>
    <property type="match status" value="1"/>
</dbReference>
<protein>
    <recommendedName>
        <fullName evidence="3 10">Pyruvate formate-lyase-activating enzyme</fullName>
        <ecNumber evidence="10">1.97.1.4</ecNumber>
    </recommendedName>
</protein>
<keyword evidence="12" id="KW-0456">Lyase</keyword>
<dbReference type="GO" id="GO:0051539">
    <property type="term" value="F:4 iron, 4 sulfur cluster binding"/>
    <property type="evidence" value="ECO:0007669"/>
    <property type="project" value="UniProtKB-UniRule"/>
</dbReference>
<dbReference type="Gene3D" id="3.20.20.70">
    <property type="entry name" value="Aldolase class I"/>
    <property type="match status" value="1"/>
</dbReference>
<dbReference type="GO" id="GO:0005737">
    <property type="term" value="C:cytoplasm"/>
    <property type="evidence" value="ECO:0007669"/>
    <property type="project" value="UniProtKB-SubCell"/>
</dbReference>
<dbReference type="PANTHER" id="PTHR30352:SF5">
    <property type="entry name" value="PYRUVATE FORMATE-LYASE 1-ACTIVATING ENZYME"/>
    <property type="match status" value="1"/>
</dbReference>
<dbReference type="OrthoDB" id="9782387at2"/>
<comment type="similarity">
    <text evidence="2 10">Belongs to the organic radical-activating enzymes family.</text>
</comment>
<dbReference type="AlphaFoldDB" id="A0A1H7YZJ1"/>
<dbReference type="RefSeq" id="WP_092750959.1">
    <property type="nucleotide sequence ID" value="NZ_FOCG01000001.1"/>
</dbReference>
<evidence type="ECO:0000256" key="5">
    <source>
        <dbReference type="ARBA" id="ARBA00022691"/>
    </source>
</evidence>
<dbReference type="InterPro" id="IPR001989">
    <property type="entry name" value="Radical_activat_CS"/>
</dbReference>
<dbReference type="CDD" id="cd01335">
    <property type="entry name" value="Radical_SAM"/>
    <property type="match status" value="1"/>
</dbReference>
<name>A0A1H7YZJ1_9FIRM</name>
<dbReference type="Pfam" id="PF04055">
    <property type="entry name" value="Radical_SAM"/>
    <property type="match status" value="1"/>
</dbReference>
<dbReference type="InterPro" id="IPR058240">
    <property type="entry name" value="rSAM_sf"/>
</dbReference>
<dbReference type="InterPro" id="IPR013785">
    <property type="entry name" value="Aldolase_TIM"/>
</dbReference>
<evidence type="ECO:0000256" key="7">
    <source>
        <dbReference type="ARBA" id="ARBA00023002"/>
    </source>
</evidence>
<dbReference type="Proteomes" id="UP000199158">
    <property type="component" value="Unassembled WGS sequence"/>
</dbReference>
<organism evidence="12 13">
    <name type="scientific">Hydrogenoanaerobacterium saccharovorans</name>
    <dbReference type="NCBI Taxonomy" id="474960"/>
    <lineage>
        <taxon>Bacteria</taxon>
        <taxon>Bacillati</taxon>
        <taxon>Bacillota</taxon>
        <taxon>Clostridia</taxon>
        <taxon>Eubacteriales</taxon>
        <taxon>Oscillospiraceae</taxon>
        <taxon>Hydrogenoanaerobacterium</taxon>
    </lineage>
</organism>
<dbReference type="InterPro" id="IPR034457">
    <property type="entry name" value="Organic_radical-activating"/>
</dbReference>
<evidence type="ECO:0000313" key="13">
    <source>
        <dbReference type="Proteomes" id="UP000199158"/>
    </source>
</evidence>
<dbReference type="SUPFAM" id="SSF102114">
    <property type="entry name" value="Radical SAM enzymes"/>
    <property type="match status" value="1"/>
</dbReference>
<evidence type="ECO:0000313" key="12">
    <source>
        <dbReference type="EMBL" id="SEM50738.1"/>
    </source>
</evidence>
<keyword evidence="10" id="KW-0963">Cytoplasm</keyword>
<evidence type="ECO:0000256" key="3">
    <source>
        <dbReference type="ARBA" id="ARBA00021356"/>
    </source>
</evidence>
<keyword evidence="7 10" id="KW-0560">Oxidoreductase</keyword>
<comment type="subcellular location">
    <subcellularLocation>
        <location evidence="10">Cytoplasm</location>
    </subcellularLocation>
</comment>
<dbReference type="GO" id="GO:0043365">
    <property type="term" value="F:[formate-C-acetyltransferase]-activating enzyme activity"/>
    <property type="evidence" value="ECO:0007669"/>
    <property type="project" value="UniProtKB-UniRule"/>
</dbReference>
<dbReference type="NCBIfam" id="TIGR02493">
    <property type="entry name" value="PFLA"/>
    <property type="match status" value="1"/>
</dbReference>
<evidence type="ECO:0000256" key="6">
    <source>
        <dbReference type="ARBA" id="ARBA00022723"/>
    </source>
</evidence>
<dbReference type="InterPro" id="IPR007197">
    <property type="entry name" value="rSAM"/>
</dbReference>
<dbReference type="InterPro" id="IPR012838">
    <property type="entry name" value="PFL1_activating"/>
</dbReference>